<reference evidence="1" key="1">
    <citation type="submission" date="2020-11" db="EMBL/GenBank/DDBJ databases">
        <authorList>
            <person name="Whiteford S."/>
        </authorList>
    </citation>
    <scope>NUCLEOTIDE SEQUENCE</scope>
</reference>
<evidence type="ECO:0000313" key="2">
    <source>
        <dbReference type="Proteomes" id="UP000653454"/>
    </source>
</evidence>
<organism evidence="1 2">
    <name type="scientific">Plutella xylostella</name>
    <name type="common">Diamondback moth</name>
    <name type="synonym">Plutella maculipennis</name>
    <dbReference type="NCBI Taxonomy" id="51655"/>
    <lineage>
        <taxon>Eukaryota</taxon>
        <taxon>Metazoa</taxon>
        <taxon>Ecdysozoa</taxon>
        <taxon>Arthropoda</taxon>
        <taxon>Hexapoda</taxon>
        <taxon>Insecta</taxon>
        <taxon>Pterygota</taxon>
        <taxon>Neoptera</taxon>
        <taxon>Endopterygota</taxon>
        <taxon>Lepidoptera</taxon>
        <taxon>Glossata</taxon>
        <taxon>Ditrysia</taxon>
        <taxon>Yponomeutoidea</taxon>
        <taxon>Plutellidae</taxon>
        <taxon>Plutella</taxon>
    </lineage>
</organism>
<dbReference type="EMBL" id="CAJHNJ030000031">
    <property type="protein sequence ID" value="CAG9125681.1"/>
    <property type="molecule type" value="Genomic_DNA"/>
</dbReference>
<proteinExistence type="predicted"/>
<accession>A0A8S4FBP6</accession>
<sequence length="71" mass="7968">MILQLLRIQWLQHRSTCRKIVSISIDMEGQALDDLKSSAANLHLVMDILNLIVEGPPKFMSALFLYGSLVA</sequence>
<evidence type="ECO:0000313" key="1">
    <source>
        <dbReference type="EMBL" id="CAG9125681.1"/>
    </source>
</evidence>
<name>A0A8S4FBP6_PLUXY</name>
<keyword evidence="2" id="KW-1185">Reference proteome</keyword>
<comment type="caution">
    <text evidence="1">The sequence shown here is derived from an EMBL/GenBank/DDBJ whole genome shotgun (WGS) entry which is preliminary data.</text>
</comment>
<dbReference type="AlphaFoldDB" id="A0A8S4FBP6"/>
<protein>
    <submittedName>
        <fullName evidence="1">(diamondback moth) hypothetical protein</fullName>
    </submittedName>
</protein>
<dbReference type="Proteomes" id="UP000653454">
    <property type="component" value="Unassembled WGS sequence"/>
</dbReference>
<gene>
    <name evidence="1" type="ORF">PLXY2_LOCUS8489</name>
</gene>